<dbReference type="InterPro" id="IPR019831">
    <property type="entry name" value="Mn/Fe_SOD_N"/>
</dbReference>
<evidence type="ECO:0000256" key="3">
    <source>
        <dbReference type="ARBA" id="ARBA00022723"/>
    </source>
</evidence>
<dbReference type="InterPro" id="IPR036324">
    <property type="entry name" value="Mn/Fe_SOD_N_sf"/>
</dbReference>
<feature type="domain" description="Manganese/iron superoxide dismutase C-terminal" evidence="7">
    <location>
        <begin position="93"/>
        <end position="191"/>
    </location>
</feature>
<keyword evidence="3 5" id="KW-0479">Metal-binding</keyword>
<evidence type="ECO:0000256" key="4">
    <source>
        <dbReference type="ARBA" id="ARBA00023002"/>
    </source>
</evidence>
<dbReference type="PANTHER" id="PTHR42769">
    <property type="entry name" value="SUPEROXIDE DISMUTASE"/>
    <property type="match status" value="1"/>
</dbReference>
<keyword evidence="9" id="KW-1185">Reference proteome</keyword>
<comment type="catalytic activity">
    <reaction evidence="5">
        <text>2 superoxide + 2 H(+) = H2O2 + O2</text>
        <dbReference type="Rhea" id="RHEA:20696"/>
        <dbReference type="ChEBI" id="CHEBI:15378"/>
        <dbReference type="ChEBI" id="CHEBI:15379"/>
        <dbReference type="ChEBI" id="CHEBI:16240"/>
        <dbReference type="ChEBI" id="CHEBI:18421"/>
        <dbReference type="EC" id="1.15.1.1"/>
    </reaction>
</comment>
<keyword evidence="4 5" id="KW-0560">Oxidoreductase</keyword>
<comment type="function">
    <text evidence="5">Destroys radicals which are normally produced within the cells and which are toxic to biological systems.</text>
</comment>
<name>A0ABV6PFK7_9SPHN</name>
<dbReference type="GO" id="GO:0004784">
    <property type="term" value="F:superoxide dismutase activity"/>
    <property type="evidence" value="ECO:0007669"/>
    <property type="project" value="UniProtKB-EC"/>
</dbReference>
<dbReference type="EMBL" id="JBHLTL010000001">
    <property type="protein sequence ID" value="MFC0588595.1"/>
    <property type="molecule type" value="Genomic_DNA"/>
</dbReference>
<dbReference type="Pfam" id="PF00081">
    <property type="entry name" value="Sod_Fe_N"/>
    <property type="match status" value="1"/>
</dbReference>
<accession>A0ABV6PFK7</accession>
<dbReference type="InterPro" id="IPR019833">
    <property type="entry name" value="Mn/Fe_SOD_BS"/>
</dbReference>
<dbReference type="Gene3D" id="1.10.287.990">
    <property type="entry name" value="Fe,Mn superoxide dismutase (SOD) domain"/>
    <property type="match status" value="1"/>
</dbReference>
<evidence type="ECO:0000259" key="7">
    <source>
        <dbReference type="Pfam" id="PF02777"/>
    </source>
</evidence>
<feature type="domain" description="Manganese/iron superoxide dismutase N-terminal" evidence="6">
    <location>
        <begin position="5"/>
        <end position="86"/>
    </location>
</feature>
<evidence type="ECO:0000256" key="1">
    <source>
        <dbReference type="ARBA" id="ARBA00008714"/>
    </source>
</evidence>
<dbReference type="SUPFAM" id="SSF54719">
    <property type="entry name" value="Fe,Mn superoxide dismutase (SOD), C-terminal domain"/>
    <property type="match status" value="1"/>
</dbReference>
<dbReference type="EC" id="1.15.1.1" evidence="2 5"/>
<dbReference type="SUPFAM" id="SSF46609">
    <property type="entry name" value="Fe,Mn superoxide dismutase (SOD), N-terminal domain"/>
    <property type="match status" value="1"/>
</dbReference>
<protein>
    <recommendedName>
        <fullName evidence="2 5">Superoxide dismutase</fullName>
        <ecNumber evidence="2 5">1.15.1.1</ecNumber>
    </recommendedName>
</protein>
<dbReference type="PANTHER" id="PTHR42769:SF3">
    <property type="entry name" value="SUPEROXIDE DISMUTASE [FE] 2, CHLOROPLASTIC"/>
    <property type="match status" value="1"/>
</dbReference>
<dbReference type="InterPro" id="IPR001189">
    <property type="entry name" value="Mn/Fe_SOD"/>
</dbReference>
<evidence type="ECO:0000256" key="5">
    <source>
        <dbReference type="RuleBase" id="RU000414"/>
    </source>
</evidence>
<evidence type="ECO:0000259" key="6">
    <source>
        <dbReference type="Pfam" id="PF00081"/>
    </source>
</evidence>
<dbReference type="Proteomes" id="UP001589943">
    <property type="component" value="Unassembled WGS sequence"/>
</dbReference>
<proteinExistence type="inferred from homology"/>
<reference evidence="8 9" key="1">
    <citation type="submission" date="2024-09" db="EMBL/GenBank/DDBJ databases">
        <authorList>
            <person name="Sun Q."/>
            <person name="Mori K."/>
        </authorList>
    </citation>
    <scope>NUCLEOTIDE SEQUENCE [LARGE SCALE GENOMIC DNA]</scope>
    <source>
        <strain evidence="8 9">NCAIM B.02537</strain>
    </source>
</reference>
<dbReference type="InterPro" id="IPR036314">
    <property type="entry name" value="SOD_C_sf"/>
</dbReference>
<dbReference type="PRINTS" id="PR01703">
    <property type="entry name" value="MNSODISMTASE"/>
</dbReference>
<evidence type="ECO:0000313" key="8">
    <source>
        <dbReference type="EMBL" id="MFC0588595.1"/>
    </source>
</evidence>
<evidence type="ECO:0000313" key="9">
    <source>
        <dbReference type="Proteomes" id="UP001589943"/>
    </source>
</evidence>
<dbReference type="Gene3D" id="3.55.40.20">
    <property type="entry name" value="Iron/manganese superoxide dismutase, C-terminal domain"/>
    <property type="match status" value="1"/>
</dbReference>
<gene>
    <name evidence="8" type="ORF">ACFFF7_04150</name>
</gene>
<dbReference type="PIRSF" id="PIRSF000349">
    <property type="entry name" value="SODismutase"/>
    <property type="match status" value="1"/>
</dbReference>
<comment type="similarity">
    <text evidence="1 5">Belongs to the iron/manganese superoxide dismutase family.</text>
</comment>
<evidence type="ECO:0000256" key="2">
    <source>
        <dbReference type="ARBA" id="ARBA00012682"/>
    </source>
</evidence>
<comment type="caution">
    <text evidence="8">The sequence shown here is derived from an EMBL/GenBank/DDBJ whole genome shotgun (WGS) entry which is preliminary data.</text>
</comment>
<dbReference type="InterPro" id="IPR019832">
    <property type="entry name" value="Mn/Fe_SOD_C"/>
</dbReference>
<dbReference type="Pfam" id="PF02777">
    <property type="entry name" value="Sod_Fe_C"/>
    <property type="match status" value="1"/>
</dbReference>
<dbReference type="RefSeq" id="WP_379480091.1">
    <property type="nucleotide sequence ID" value="NZ_JBHLTL010000001.1"/>
</dbReference>
<dbReference type="PROSITE" id="PS00088">
    <property type="entry name" value="SOD_MN"/>
    <property type="match status" value="1"/>
</dbReference>
<sequence>MAIILPPLPFAESALEPEISAETLAVHHGKHHKAYVDKTNGLIEGTALADAALNTIVIEANRAGNTKLFNQASQAWNHGFYWNSLSPQGDKPDDQLTKAIDAAFGSYDALVKDLVVQGEGHFGSGWAWLLADGDTLSVATTHDAGSPLTGTARPLLVIDVWEHAYYIDRKNDRKAYLTAALGLLNWSFANENFARVEAWNYPD</sequence>
<organism evidence="8 9">
    <name type="scientific">Novosphingobium aquiterrae</name>
    <dbReference type="NCBI Taxonomy" id="624388"/>
    <lineage>
        <taxon>Bacteria</taxon>
        <taxon>Pseudomonadati</taxon>
        <taxon>Pseudomonadota</taxon>
        <taxon>Alphaproteobacteria</taxon>
        <taxon>Sphingomonadales</taxon>
        <taxon>Sphingomonadaceae</taxon>
        <taxon>Novosphingobium</taxon>
    </lineage>
</organism>